<accession>A0A6P1W8N9</accession>
<dbReference type="AlphaFoldDB" id="A0A6P1W8N9"/>
<feature type="domain" description="Alpha-L-rhamnosidase C-terminal" evidence="3">
    <location>
        <begin position="735"/>
        <end position="793"/>
    </location>
</feature>
<dbReference type="Pfam" id="PF08531">
    <property type="entry name" value="Bac_rhamnosid_N"/>
    <property type="match status" value="1"/>
</dbReference>
<gene>
    <name evidence="4" type="ORF">GJR95_37675</name>
</gene>
<evidence type="ECO:0000259" key="1">
    <source>
        <dbReference type="Pfam" id="PF08531"/>
    </source>
</evidence>
<evidence type="ECO:0000313" key="5">
    <source>
        <dbReference type="Proteomes" id="UP000464577"/>
    </source>
</evidence>
<evidence type="ECO:0000313" key="4">
    <source>
        <dbReference type="EMBL" id="QHW00408.1"/>
    </source>
</evidence>
<evidence type="ECO:0000259" key="2">
    <source>
        <dbReference type="Pfam" id="PF17389"/>
    </source>
</evidence>
<feature type="domain" description="Alpha-L-rhamnosidase six-hairpin glycosidase" evidence="2">
    <location>
        <begin position="402"/>
        <end position="723"/>
    </location>
</feature>
<dbReference type="Gene3D" id="2.60.420.10">
    <property type="entry name" value="Maltose phosphorylase, domain 3"/>
    <property type="match status" value="1"/>
</dbReference>
<keyword evidence="5" id="KW-1185">Reference proteome</keyword>
<dbReference type="InterPro" id="IPR008928">
    <property type="entry name" value="6-hairpin_glycosidase_sf"/>
</dbReference>
<dbReference type="KEGG" id="senf:GJR95_37675"/>
<dbReference type="Proteomes" id="UP000464577">
    <property type="component" value="Chromosome"/>
</dbReference>
<feature type="domain" description="Bacterial alpha-L-rhamnosidase N-terminal" evidence="1">
    <location>
        <begin position="80"/>
        <end position="229"/>
    </location>
</feature>
<reference evidence="4 5" key="1">
    <citation type="submission" date="2019-11" db="EMBL/GenBank/DDBJ databases">
        <title>Spirosoma endbachense sp. nov., isolated from a natural salt meadow.</title>
        <authorList>
            <person name="Rojas J."/>
            <person name="Ambika Manirajan B."/>
            <person name="Ratering S."/>
            <person name="Suarez C."/>
            <person name="Geissler-Plaum R."/>
            <person name="Schnell S."/>
        </authorList>
    </citation>
    <scope>NUCLEOTIDE SEQUENCE [LARGE SCALE GENOMIC DNA]</scope>
    <source>
        <strain evidence="4 5">I-24</strain>
    </source>
</reference>
<sequence>MRNTFLVGGLLTTLFYLSGRLCAQSISADILQKPWKAQWITGPGKPINRFTATSDLSLKDYGVVKFRKTIDLSAKPASFLVHVSGDNRYKLFVNEKQVAQGPTRGDLYFWNYETIDLAPYLQAGSNLVAAVVWNDGRQKPEAQISFLTGFILQGNTPAEEILNTNESWKTAKDESYQPLPVRVPGYYVAGPSELVDMRKHLKGWEQRAFNDSNWVNARMIGAGTTKATAVNSTGWMLVPSPLPPMEMTRLRLSSTRKAEGVEVPTGFPATPTKVTIPANTKATILLDQGTLTNAYPTLLFSGGQEATLSMGYAEALYTPRSASTGSARPAPLGKGNRNEVDGKSFIGKADSLLSDGTANQAYTPLWWRTYRYIRLVVNTKAEPLVIDDLYGTFTGYPFVAKAKFQSQNPELSKMLDIGWRTARLCAFETYMDCPYYEQLQYIGDARIQALVSLYYAGDDRLARYGLTLMDHSRIPEGITLSRYPTDLHQQIPTFSLWWVAMLHDYYRYRPDSQFIKDKLPGARQVLSFFERYQQADGSLKNVPYWVFTDWSQGKGWNFGMAPIGQHGESAVLDMQLLWTYQLAADLEKQLGIAELSSLYLRRAEQLKQTIQRKYWNSAKNLYADTEAKDTYSQHANSLAILSGVASAQQAPALAKQMLADTSLAPASIYFKFYLHQALTKAGLGDDYLNWLEKWRENMTLGLSTWAETSDVNTSRSDCHAWGSSPNIEFFRTILGIDSDAPGFAKVKITPHLGSINDISGEIPHPNGIVAVNYKQQQDKLQAQINLPAKTTGNFIWKGKTYALKPGLNKLTL</sequence>
<dbReference type="InterPro" id="IPR013737">
    <property type="entry name" value="Bac_rhamnosid_N"/>
</dbReference>
<dbReference type="PANTHER" id="PTHR34987:SF2">
    <property type="entry name" value="B, PUTATIVE (AFU_ORTHOLOGUE AFUA_7G05040)-RELATED"/>
    <property type="match status" value="1"/>
</dbReference>
<evidence type="ECO:0000259" key="3">
    <source>
        <dbReference type="Pfam" id="PF17390"/>
    </source>
</evidence>
<dbReference type="RefSeq" id="WP_162390799.1">
    <property type="nucleotide sequence ID" value="NZ_CP045997.1"/>
</dbReference>
<dbReference type="GO" id="GO:0005975">
    <property type="term" value="P:carbohydrate metabolic process"/>
    <property type="evidence" value="ECO:0007669"/>
    <property type="project" value="InterPro"/>
</dbReference>
<dbReference type="InterPro" id="IPR035398">
    <property type="entry name" value="Bac_rhamnosid_C"/>
</dbReference>
<dbReference type="SUPFAM" id="SSF49785">
    <property type="entry name" value="Galactose-binding domain-like"/>
    <property type="match status" value="1"/>
</dbReference>
<dbReference type="InterPro" id="IPR035396">
    <property type="entry name" value="Bac_rhamnosid6H"/>
</dbReference>
<protein>
    <submittedName>
        <fullName evidence="4">Bacterial alpha-L-rhamnosidase</fullName>
    </submittedName>
</protein>
<organism evidence="4 5">
    <name type="scientific">Spirosoma endbachense</name>
    <dbReference type="NCBI Taxonomy" id="2666025"/>
    <lineage>
        <taxon>Bacteria</taxon>
        <taxon>Pseudomonadati</taxon>
        <taxon>Bacteroidota</taxon>
        <taxon>Cytophagia</taxon>
        <taxon>Cytophagales</taxon>
        <taxon>Cytophagaceae</taxon>
        <taxon>Spirosoma</taxon>
    </lineage>
</organism>
<dbReference type="SUPFAM" id="SSF48208">
    <property type="entry name" value="Six-hairpin glycosidases"/>
    <property type="match status" value="1"/>
</dbReference>
<dbReference type="Pfam" id="PF17390">
    <property type="entry name" value="Bac_rhamnosid_C"/>
    <property type="match status" value="1"/>
</dbReference>
<dbReference type="InterPro" id="IPR008979">
    <property type="entry name" value="Galactose-bd-like_sf"/>
</dbReference>
<dbReference type="Gene3D" id="1.50.10.10">
    <property type="match status" value="1"/>
</dbReference>
<name>A0A6P1W8N9_9BACT</name>
<dbReference type="Gene3D" id="2.60.120.260">
    <property type="entry name" value="Galactose-binding domain-like"/>
    <property type="match status" value="2"/>
</dbReference>
<dbReference type="Pfam" id="PF17389">
    <property type="entry name" value="Bac_rhamnosid6H"/>
    <property type="match status" value="1"/>
</dbReference>
<dbReference type="InterPro" id="IPR012341">
    <property type="entry name" value="6hp_glycosidase-like_sf"/>
</dbReference>
<proteinExistence type="predicted"/>
<dbReference type="EMBL" id="CP045997">
    <property type="protein sequence ID" value="QHW00408.1"/>
    <property type="molecule type" value="Genomic_DNA"/>
</dbReference>
<dbReference type="PANTHER" id="PTHR34987">
    <property type="entry name" value="C, PUTATIVE (AFU_ORTHOLOGUE AFUA_3G02880)-RELATED"/>
    <property type="match status" value="1"/>
</dbReference>